<dbReference type="OrthoDB" id="311551at2759"/>
<dbReference type="eggNOG" id="ENOG502R2HU">
    <property type="taxonomic scope" value="Eukaryota"/>
</dbReference>
<dbReference type="GeneID" id="7840144"/>
<reference evidence="5" key="1">
    <citation type="journal article" date="2006" name="PLoS Biol.">
        <title>Macronuclear genome sequence of the ciliate Tetrahymena thermophila, a model eukaryote.</title>
        <authorList>
            <person name="Eisen J.A."/>
            <person name="Coyne R.S."/>
            <person name="Wu M."/>
            <person name="Wu D."/>
            <person name="Thiagarajan M."/>
            <person name="Wortman J.R."/>
            <person name="Badger J.H."/>
            <person name="Ren Q."/>
            <person name="Amedeo P."/>
            <person name="Jones K.M."/>
            <person name="Tallon L.J."/>
            <person name="Delcher A.L."/>
            <person name="Salzberg S.L."/>
            <person name="Silva J.C."/>
            <person name="Haas B.J."/>
            <person name="Majoros W.H."/>
            <person name="Farzad M."/>
            <person name="Carlton J.M."/>
            <person name="Smith R.K. Jr."/>
            <person name="Garg J."/>
            <person name="Pearlman R.E."/>
            <person name="Karrer K.M."/>
            <person name="Sun L."/>
            <person name="Manning G."/>
            <person name="Elde N.C."/>
            <person name="Turkewitz A.P."/>
            <person name="Asai D.J."/>
            <person name="Wilkes D.E."/>
            <person name="Wang Y."/>
            <person name="Cai H."/>
            <person name="Collins K."/>
            <person name="Stewart B.A."/>
            <person name="Lee S.R."/>
            <person name="Wilamowska K."/>
            <person name="Weinberg Z."/>
            <person name="Ruzzo W.L."/>
            <person name="Wloga D."/>
            <person name="Gaertig J."/>
            <person name="Frankel J."/>
            <person name="Tsao C.-C."/>
            <person name="Gorovsky M.A."/>
            <person name="Keeling P.J."/>
            <person name="Waller R.F."/>
            <person name="Patron N.J."/>
            <person name="Cherry J.M."/>
            <person name="Stover N.A."/>
            <person name="Krieger C.J."/>
            <person name="del Toro C."/>
            <person name="Ryder H.F."/>
            <person name="Williamson S.C."/>
            <person name="Barbeau R.A."/>
            <person name="Hamilton E.P."/>
            <person name="Orias E."/>
        </authorList>
    </citation>
    <scope>NUCLEOTIDE SEQUENCE [LARGE SCALE GENOMIC DNA]</scope>
    <source>
        <strain evidence="5">SB210</strain>
    </source>
</reference>
<feature type="compositionally biased region" description="Polar residues" evidence="2">
    <location>
        <begin position="1"/>
        <end position="27"/>
    </location>
</feature>
<feature type="coiled-coil region" evidence="1">
    <location>
        <begin position="88"/>
        <end position="115"/>
    </location>
</feature>
<dbReference type="KEGG" id="tet:TTHERM_00146220"/>
<dbReference type="InParanoid" id="I7MI96"/>
<sequence length="490" mass="57791">MSFAPINQKNNVQKVASPGTSQQSFQKRTVPLDSPGSQRDVLMPSNQNNLNIGLQNRLEVIESHLNRVCNQHDALMPLLSLLETVPKINNNEQAMKQMQKKISDLETKLEKLEQNCNSKNNPHVFVQIDRNFKNTSQLITQMKSEMKDIQTQLQNNTKQNSSQLREESQNLVRSVEVRIDKNKKDIQNLLAEFKNSISLSIKRQEDFQHTFKGSGEPNEHFERNLQDKVDGYIDTIQKQYDRDINNLYREIGMLRSELEQFYDKGRKAYIFNKINEFPPNLDHEEKKIAIANIEQSVFFEDIERFDIENQERLVYELDCLEDKVIIIFLIKDQLALIYVFISFQIYFTKICVELSLQMKIIFKIQIAQLSYLTMNGKNQSEIKQEVTFLEDRFFSLKNQIHGTKKKYLVDVRKIEDRLEKLMIMKDQQLEKTGYQMNKMDNLVQESIQEIDHYPERIKQLNDSINTNVELLQARQKEIDEKLNLLKMIRN</sequence>
<accession>I7MI96</accession>
<gene>
    <name evidence="4" type="ORF">TTHERM_00146220</name>
</gene>
<keyword evidence="3" id="KW-0812">Transmembrane</keyword>
<evidence type="ECO:0000256" key="3">
    <source>
        <dbReference type="SAM" id="Phobius"/>
    </source>
</evidence>
<keyword evidence="3" id="KW-0472">Membrane</keyword>
<feature type="coiled-coil region" evidence="1">
    <location>
        <begin position="139"/>
        <end position="192"/>
    </location>
</feature>
<dbReference type="RefSeq" id="XP_001011261.2">
    <property type="nucleotide sequence ID" value="XM_001011261.2"/>
</dbReference>
<feature type="region of interest" description="Disordered" evidence="2">
    <location>
        <begin position="1"/>
        <end position="40"/>
    </location>
</feature>
<feature type="transmembrane region" description="Helical" evidence="3">
    <location>
        <begin position="335"/>
        <end position="356"/>
    </location>
</feature>
<keyword evidence="3" id="KW-1133">Transmembrane helix</keyword>
<evidence type="ECO:0000313" key="4">
    <source>
        <dbReference type="EMBL" id="EAR91016.2"/>
    </source>
</evidence>
<organism evidence="4 5">
    <name type="scientific">Tetrahymena thermophila (strain SB210)</name>
    <dbReference type="NCBI Taxonomy" id="312017"/>
    <lineage>
        <taxon>Eukaryota</taxon>
        <taxon>Sar</taxon>
        <taxon>Alveolata</taxon>
        <taxon>Ciliophora</taxon>
        <taxon>Intramacronucleata</taxon>
        <taxon>Oligohymenophorea</taxon>
        <taxon>Hymenostomatida</taxon>
        <taxon>Tetrahymenina</taxon>
        <taxon>Tetrahymenidae</taxon>
        <taxon>Tetrahymena</taxon>
    </lineage>
</organism>
<keyword evidence="5" id="KW-1185">Reference proteome</keyword>
<dbReference type="EMBL" id="GG662793">
    <property type="protein sequence ID" value="EAR91016.2"/>
    <property type="molecule type" value="Genomic_DNA"/>
</dbReference>
<dbReference type="Proteomes" id="UP000009168">
    <property type="component" value="Unassembled WGS sequence"/>
</dbReference>
<protein>
    <submittedName>
        <fullName evidence="4">Uncharacterized protein</fullName>
    </submittedName>
</protein>
<evidence type="ECO:0000256" key="2">
    <source>
        <dbReference type="SAM" id="MobiDB-lite"/>
    </source>
</evidence>
<evidence type="ECO:0000256" key="1">
    <source>
        <dbReference type="SAM" id="Coils"/>
    </source>
</evidence>
<proteinExistence type="predicted"/>
<dbReference type="AlphaFoldDB" id="I7MI96"/>
<evidence type="ECO:0000313" key="5">
    <source>
        <dbReference type="Proteomes" id="UP000009168"/>
    </source>
</evidence>
<name>I7MI96_TETTS</name>
<keyword evidence="1" id="KW-0175">Coiled coil</keyword>